<dbReference type="InParanoid" id="A0A167Q1Z6"/>
<evidence type="ECO:0000313" key="2">
    <source>
        <dbReference type="Proteomes" id="UP000077315"/>
    </source>
</evidence>
<gene>
    <name evidence="1" type="ORF">PHYBLDRAFT_62310</name>
</gene>
<dbReference type="AlphaFoldDB" id="A0A167Q1Z6"/>
<evidence type="ECO:0000313" key="1">
    <source>
        <dbReference type="EMBL" id="OAD78926.1"/>
    </source>
</evidence>
<dbReference type="EMBL" id="KV440973">
    <property type="protein sequence ID" value="OAD78926.1"/>
    <property type="molecule type" value="Genomic_DNA"/>
</dbReference>
<dbReference type="VEuPathDB" id="FungiDB:PHYBLDRAFT_62310"/>
<dbReference type="OrthoDB" id="2282826at2759"/>
<dbReference type="Proteomes" id="UP000077315">
    <property type="component" value="Unassembled WGS sequence"/>
</dbReference>
<name>A0A167Q1Z6_PHYB8</name>
<sequence length="147" mass="16901">MWTDTNTYFSYIVSADNIDEFEEKVERKALVKGHRIISQFIKKIYKRRIYNAGRAISLGELEDLEILVVETAVVFGLGDHTKAVFNNSKGTKVYPAMARLEETIDFVAALKTQHEEEKLYDSENDDFVTLSDIICPTIFKFSLNTHK</sequence>
<proteinExistence type="predicted"/>
<organism evidence="1 2">
    <name type="scientific">Phycomyces blakesleeanus (strain ATCC 8743b / DSM 1359 / FGSC 10004 / NBRC 33097 / NRRL 1555)</name>
    <dbReference type="NCBI Taxonomy" id="763407"/>
    <lineage>
        <taxon>Eukaryota</taxon>
        <taxon>Fungi</taxon>
        <taxon>Fungi incertae sedis</taxon>
        <taxon>Mucoromycota</taxon>
        <taxon>Mucoromycotina</taxon>
        <taxon>Mucoromycetes</taxon>
        <taxon>Mucorales</taxon>
        <taxon>Phycomycetaceae</taxon>
        <taxon>Phycomyces</taxon>
    </lineage>
</organism>
<dbReference type="RefSeq" id="XP_018296966.1">
    <property type="nucleotide sequence ID" value="XM_018440953.1"/>
</dbReference>
<dbReference type="GeneID" id="29001859"/>
<keyword evidence="2" id="KW-1185">Reference proteome</keyword>
<protein>
    <submittedName>
        <fullName evidence="1">Uncharacterized protein</fullName>
    </submittedName>
</protein>
<accession>A0A167Q1Z6</accession>
<reference evidence="2" key="1">
    <citation type="submission" date="2015-06" db="EMBL/GenBank/DDBJ databases">
        <title>Expansion of signal transduction pathways in fungi by whole-genome duplication.</title>
        <authorList>
            <consortium name="DOE Joint Genome Institute"/>
            <person name="Corrochano L.M."/>
            <person name="Kuo A."/>
            <person name="Marcet-Houben M."/>
            <person name="Polaino S."/>
            <person name="Salamov A."/>
            <person name="Villalobos J.M."/>
            <person name="Alvarez M.I."/>
            <person name="Avalos J."/>
            <person name="Benito E.P."/>
            <person name="Benoit I."/>
            <person name="Burger G."/>
            <person name="Camino L.P."/>
            <person name="Canovas D."/>
            <person name="Cerda-Olmedo E."/>
            <person name="Cheng J.-F."/>
            <person name="Dominguez A."/>
            <person name="Elias M."/>
            <person name="Eslava A.P."/>
            <person name="Glaser F."/>
            <person name="Grimwood J."/>
            <person name="Gutierrez G."/>
            <person name="Heitman J."/>
            <person name="Henrissat B."/>
            <person name="Iturriaga E.A."/>
            <person name="Lang B.F."/>
            <person name="Lavin J.L."/>
            <person name="Lee S."/>
            <person name="Li W."/>
            <person name="Lindquist E."/>
            <person name="Lopez-Garcia S."/>
            <person name="Luque E.M."/>
            <person name="Marcos A.T."/>
            <person name="Martin J."/>
            <person name="McCluskey K."/>
            <person name="Medina H.R."/>
            <person name="Miralles-Duran A."/>
            <person name="Miyazaki A."/>
            <person name="Munoz-Torres E."/>
            <person name="Oguiza J.A."/>
            <person name="Ohm R."/>
            <person name="Olmedo M."/>
            <person name="Orejas M."/>
            <person name="Ortiz-Castellanos L."/>
            <person name="Pisabarro A.G."/>
            <person name="Rodriguez-Romero J."/>
            <person name="Ruiz-Herrera J."/>
            <person name="Ruiz-Vazquez R."/>
            <person name="Sanz C."/>
            <person name="Schackwitz W."/>
            <person name="Schmutz J."/>
            <person name="Shahriari M."/>
            <person name="Shelest E."/>
            <person name="Silva-Franco F."/>
            <person name="Soanes D."/>
            <person name="Syed K."/>
            <person name="Tagua V.G."/>
            <person name="Talbot N.J."/>
            <person name="Thon M."/>
            <person name="De vries R.P."/>
            <person name="Wiebenga A."/>
            <person name="Yadav J.S."/>
            <person name="Braun E.L."/>
            <person name="Baker S."/>
            <person name="Garre V."/>
            <person name="Horwitz B."/>
            <person name="Torres-Martinez S."/>
            <person name="Idnurm A."/>
            <person name="Herrera-Estrella A."/>
            <person name="Gabaldon T."/>
            <person name="Grigoriev I.V."/>
        </authorList>
    </citation>
    <scope>NUCLEOTIDE SEQUENCE [LARGE SCALE GENOMIC DNA]</scope>
    <source>
        <strain evidence="2">NRRL 1555(-)</strain>
    </source>
</reference>